<sequence>MIDIYLDITYSDIVWYGDCGLSDKGLPRTCVSKQCRAVPLNNKAVETLLARWCPQYFEGTDESPPLCCDAVNVATLVEKLSIVEDIFGGCPTCLKNVFKLLCDLTCSPKQSEFLNVTKTNKDEEYGEYVEEIQAYVAEEYLNGTYNSCKDVFTGFGNLAMDLACGDNGDSICTAKLWYKGDPDTTNFRIMNFGVTLITKDKS</sequence>
<feature type="domain" description="Niemann-Pick C1 N-terminal" evidence="1">
    <location>
        <begin position="14"/>
        <end position="183"/>
    </location>
</feature>
<proteinExistence type="predicted"/>
<evidence type="ECO:0000259" key="1">
    <source>
        <dbReference type="Pfam" id="PF16414"/>
    </source>
</evidence>
<evidence type="ECO:0000313" key="3">
    <source>
        <dbReference type="Proteomes" id="UP001642520"/>
    </source>
</evidence>
<evidence type="ECO:0000313" key="2">
    <source>
        <dbReference type="EMBL" id="CAL7944118.1"/>
    </source>
</evidence>
<gene>
    <name evidence="2" type="ORF">XYLVIOL_LOCUS6475</name>
</gene>
<accession>A0ABP1NWV4</accession>
<dbReference type="Pfam" id="PF16414">
    <property type="entry name" value="NPC1_N"/>
    <property type="match status" value="1"/>
</dbReference>
<keyword evidence="3" id="KW-1185">Reference proteome</keyword>
<protein>
    <recommendedName>
        <fullName evidence="1">Niemann-Pick C1 N-terminal domain-containing protein</fullName>
    </recommendedName>
</protein>
<dbReference type="PANTHER" id="PTHR45727">
    <property type="entry name" value="NPC INTRACELLULAR CHOLESTEROL TRANSPORTER 1"/>
    <property type="match status" value="1"/>
</dbReference>
<dbReference type="Proteomes" id="UP001642520">
    <property type="component" value="Unassembled WGS sequence"/>
</dbReference>
<dbReference type="InterPro" id="IPR032190">
    <property type="entry name" value="NPC1_N"/>
</dbReference>
<dbReference type="PANTHER" id="PTHR45727:SF2">
    <property type="entry name" value="NPC INTRACELLULAR CHOLESTEROL TRANSPORTER 1"/>
    <property type="match status" value="1"/>
</dbReference>
<organism evidence="2 3">
    <name type="scientific">Xylocopa violacea</name>
    <name type="common">Violet carpenter bee</name>
    <name type="synonym">Apis violacea</name>
    <dbReference type="NCBI Taxonomy" id="135666"/>
    <lineage>
        <taxon>Eukaryota</taxon>
        <taxon>Metazoa</taxon>
        <taxon>Ecdysozoa</taxon>
        <taxon>Arthropoda</taxon>
        <taxon>Hexapoda</taxon>
        <taxon>Insecta</taxon>
        <taxon>Pterygota</taxon>
        <taxon>Neoptera</taxon>
        <taxon>Endopterygota</taxon>
        <taxon>Hymenoptera</taxon>
        <taxon>Apocrita</taxon>
        <taxon>Aculeata</taxon>
        <taxon>Apoidea</taxon>
        <taxon>Anthophila</taxon>
        <taxon>Apidae</taxon>
        <taxon>Xylocopa</taxon>
        <taxon>Xylocopa</taxon>
    </lineage>
</organism>
<name>A0ABP1NWV4_XYLVO</name>
<comment type="caution">
    <text evidence="2">The sequence shown here is derived from an EMBL/GenBank/DDBJ whole genome shotgun (WGS) entry which is preliminary data.</text>
</comment>
<reference evidence="2 3" key="1">
    <citation type="submission" date="2024-08" db="EMBL/GenBank/DDBJ databases">
        <authorList>
            <person name="Will J Nash"/>
            <person name="Angela Man"/>
            <person name="Seanna McTaggart"/>
            <person name="Kendall Baker"/>
            <person name="Tom Barker"/>
            <person name="Leah Catchpole"/>
            <person name="Alex Durrant"/>
            <person name="Karim Gharbi"/>
            <person name="Naomi Irish"/>
            <person name="Gemy Kaithakottil"/>
            <person name="Debby Ku"/>
            <person name="Aaliyah Providence"/>
            <person name="Felix Shaw"/>
            <person name="David Swarbreck"/>
            <person name="Chris Watkins"/>
            <person name="Ann M. McCartney"/>
            <person name="Giulio Formenti"/>
            <person name="Alice Mouton"/>
            <person name="Noel Vella"/>
            <person name="Bjorn M von Reumont"/>
            <person name="Adriana Vella"/>
            <person name="Wilfried Haerty"/>
        </authorList>
    </citation>
    <scope>NUCLEOTIDE SEQUENCE [LARGE SCALE GENOMIC DNA]</scope>
</reference>
<dbReference type="EMBL" id="CAXAJV020001293">
    <property type="protein sequence ID" value="CAL7944118.1"/>
    <property type="molecule type" value="Genomic_DNA"/>
</dbReference>